<protein>
    <submittedName>
        <fullName evidence="1">Uncharacterized protein</fullName>
    </submittedName>
</protein>
<sequence>MNKETLTELIKNPSLLTPQYESELKQMTKVYPYFQAIYVLYAKAHLTNDTIEKAAVRSLDRNLLRNILIKNYNPNQGDALVHLLKNVEQVNAFEKLKADKITTEKPQEEEWSIKENTKKGEVTDKVIQIDESDESVASIIYNSQDDLHLEKLKTDAWEEKFISPIDDDIVLDFQKEVASFDSELSIDDEPTYNPFANDLFDKEIEIDEDVRTQTEFLVYNDELVKPITDDSEEQPVVYPEKFEYEIEKQENDYSLEVQQIVNTLPNFITSTDNFFEEATIEINKFDINKELEKEVTEIESLSNPIEENFFADFSSEKENQLLDTYYLRKEEETIASRTEEISEYIDEDKITLEIDAYYLRKEEEAIEFANLLPASEVSEEIAEVAAVSIDLLDAYYLRKEEE</sequence>
<proteinExistence type="predicted"/>
<dbReference type="Proteomes" id="UP000199513">
    <property type="component" value="Unassembled WGS sequence"/>
</dbReference>
<dbReference type="EMBL" id="FONY01000019">
    <property type="protein sequence ID" value="SFF18439.1"/>
    <property type="molecule type" value="Genomic_DNA"/>
</dbReference>
<evidence type="ECO:0000313" key="1">
    <source>
        <dbReference type="EMBL" id="SFF18439.1"/>
    </source>
</evidence>
<feature type="non-terminal residue" evidence="1">
    <location>
        <position position="402"/>
    </location>
</feature>
<dbReference type="STRING" id="1003.SAMN04488541_101931"/>
<name>A0A1I2GN51_9BACT</name>
<keyword evidence="2" id="KW-1185">Reference proteome</keyword>
<gene>
    <name evidence="1" type="ORF">SAMN04488541_101931</name>
</gene>
<reference evidence="2" key="1">
    <citation type="submission" date="2016-10" db="EMBL/GenBank/DDBJ databases">
        <authorList>
            <person name="Varghese N."/>
            <person name="Submissions S."/>
        </authorList>
    </citation>
    <scope>NUCLEOTIDE SEQUENCE [LARGE SCALE GENOMIC DNA]</scope>
    <source>
        <strain>GEY</strain>
        <strain evidence="2">DSM 9560</strain>
    </source>
</reference>
<organism evidence="1 2">
    <name type="scientific">Thermoflexibacter ruber</name>
    <dbReference type="NCBI Taxonomy" id="1003"/>
    <lineage>
        <taxon>Bacteria</taxon>
        <taxon>Pseudomonadati</taxon>
        <taxon>Bacteroidota</taxon>
        <taxon>Cytophagia</taxon>
        <taxon>Cytophagales</taxon>
        <taxon>Thermoflexibacteraceae</taxon>
        <taxon>Thermoflexibacter</taxon>
    </lineage>
</organism>
<accession>A0A1I2GN51</accession>
<dbReference type="RefSeq" id="WP_177217354.1">
    <property type="nucleotide sequence ID" value="NZ_FONY01000019.1"/>
</dbReference>
<evidence type="ECO:0000313" key="2">
    <source>
        <dbReference type="Proteomes" id="UP000199513"/>
    </source>
</evidence>
<dbReference type="AlphaFoldDB" id="A0A1I2GN51"/>